<name>A0A4Y2ECH3_ARAVE</name>
<comment type="caution">
    <text evidence="1">The sequence shown here is derived from an EMBL/GenBank/DDBJ whole genome shotgun (WGS) entry which is preliminary data.</text>
</comment>
<protein>
    <submittedName>
        <fullName evidence="1">Uncharacterized protein</fullName>
    </submittedName>
</protein>
<reference evidence="1 2" key="1">
    <citation type="journal article" date="2019" name="Sci. Rep.">
        <title>Orb-weaving spider Araneus ventricosus genome elucidates the spidroin gene catalogue.</title>
        <authorList>
            <person name="Kono N."/>
            <person name="Nakamura H."/>
            <person name="Ohtoshi R."/>
            <person name="Moran D.A.P."/>
            <person name="Shinohara A."/>
            <person name="Yoshida Y."/>
            <person name="Fujiwara M."/>
            <person name="Mori M."/>
            <person name="Tomita M."/>
            <person name="Arakawa K."/>
        </authorList>
    </citation>
    <scope>NUCLEOTIDE SEQUENCE [LARGE SCALE GENOMIC DNA]</scope>
</reference>
<dbReference type="AlphaFoldDB" id="A0A4Y2ECH3"/>
<evidence type="ECO:0000313" key="2">
    <source>
        <dbReference type="Proteomes" id="UP000499080"/>
    </source>
</evidence>
<gene>
    <name evidence="1" type="ORF">AVEN_223127_1</name>
</gene>
<dbReference type="EMBL" id="BGPR01000550">
    <property type="protein sequence ID" value="GBM25996.1"/>
    <property type="molecule type" value="Genomic_DNA"/>
</dbReference>
<organism evidence="1 2">
    <name type="scientific">Araneus ventricosus</name>
    <name type="common">Orbweaver spider</name>
    <name type="synonym">Epeira ventricosa</name>
    <dbReference type="NCBI Taxonomy" id="182803"/>
    <lineage>
        <taxon>Eukaryota</taxon>
        <taxon>Metazoa</taxon>
        <taxon>Ecdysozoa</taxon>
        <taxon>Arthropoda</taxon>
        <taxon>Chelicerata</taxon>
        <taxon>Arachnida</taxon>
        <taxon>Araneae</taxon>
        <taxon>Araneomorphae</taxon>
        <taxon>Entelegynae</taxon>
        <taxon>Araneoidea</taxon>
        <taxon>Araneidae</taxon>
        <taxon>Araneus</taxon>
    </lineage>
</organism>
<evidence type="ECO:0000313" key="1">
    <source>
        <dbReference type="EMBL" id="GBM25996.1"/>
    </source>
</evidence>
<accession>A0A4Y2ECH3</accession>
<dbReference type="Proteomes" id="UP000499080">
    <property type="component" value="Unassembled WGS sequence"/>
</dbReference>
<keyword evidence="2" id="KW-1185">Reference proteome</keyword>
<sequence>MIFSLPAIRKCSTGQPGNSCAQAAAAVKKEEKTDEKEIEAKTDKVTDLKDSLEALKDMTMLVQEFPALLEAARRCRSAETKQERIFIVLDALLGE</sequence>
<proteinExistence type="predicted"/>